<dbReference type="GeneID" id="25394453"/>
<organism evidence="1 2">
    <name type="scientific">Archaeoglobus profundus (strain DSM 5631 / JCM 9629 / NBRC 100127 / Av18)</name>
    <dbReference type="NCBI Taxonomy" id="572546"/>
    <lineage>
        <taxon>Archaea</taxon>
        <taxon>Methanobacteriati</taxon>
        <taxon>Methanobacteriota</taxon>
        <taxon>Archaeoglobi</taxon>
        <taxon>Archaeoglobales</taxon>
        <taxon>Archaeoglobaceae</taxon>
        <taxon>Archaeoglobus</taxon>
    </lineage>
</organism>
<proteinExistence type="predicted"/>
<dbReference type="InterPro" id="IPR009482">
    <property type="entry name" value="DUF1102"/>
</dbReference>
<evidence type="ECO:0000313" key="1">
    <source>
        <dbReference type="EMBL" id="ADB57849.1"/>
    </source>
</evidence>
<dbReference type="PaxDb" id="572546-Arcpr_0786"/>
<dbReference type="HOGENOM" id="CLU_116585_0_0_2"/>
<gene>
    <name evidence="1" type="ordered locus">Arcpr_0786</name>
</gene>
<accession>D2RHS4</accession>
<sequence length="159" mass="16846">MERATTLVLVVLSIFAIGFNAPAFSTLVEDIVNGVTLTSDSVYATTSNGNLTIDISVNNPNYPGYGDGLSSGSVYRFDDVIVLENNVSRTGESVVCVNIQSNDDSLKFYTDSIAPSESINLTLGENESKSVGIEINSSTSGLGLVKGSYTIYVYSGECQ</sequence>
<dbReference type="KEGG" id="apo:Arcpr_0786"/>
<dbReference type="Pfam" id="PF06510">
    <property type="entry name" value="DUF1102"/>
    <property type="match status" value="1"/>
</dbReference>
<dbReference type="AlphaFoldDB" id="D2RHS4"/>
<reference evidence="1 2" key="1">
    <citation type="journal article" date="2010" name="Stand. Genomic Sci.">
        <title>Complete genome sequence of Archaeoglobus profundus type strain (AV18).</title>
        <authorList>
            <person name="von Jan M."/>
            <person name="Lapidus A."/>
            <person name="Del Rio T.G."/>
            <person name="Copeland A."/>
            <person name="Tice H."/>
            <person name="Cheng J.F."/>
            <person name="Lucas S."/>
            <person name="Chen F."/>
            <person name="Nolan M."/>
            <person name="Goodwin L."/>
            <person name="Han C."/>
            <person name="Pitluck S."/>
            <person name="Liolios K."/>
            <person name="Ivanova N."/>
            <person name="Mavromatis K."/>
            <person name="Ovchinnikova G."/>
            <person name="Chertkov O."/>
            <person name="Pati A."/>
            <person name="Chen A."/>
            <person name="Palaniappan K."/>
            <person name="Land M."/>
            <person name="Hauser L."/>
            <person name="Chang Y.J."/>
            <person name="Jeffries C.D."/>
            <person name="Saunders E."/>
            <person name="Brettin T."/>
            <person name="Detter J.C."/>
            <person name="Chain P."/>
            <person name="Eichinger K."/>
            <person name="Huber H."/>
            <person name="Spring S."/>
            <person name="Rohde M."/>
            <person name="Goker M."/>
            <person name="Wirth R."/>
            <person name="Woyke T."/>
            <person name="Bristow J."/>
            <person name="Eisen J.A."/>
            <person name="Markowitz V."/>
            <person name="Hugenholtz P."/>
            <person name="Kyrpides N.C."/>
            <person name="Klenk H.P."/>
        </authorList>
    </citation>
    <scope>NUCLEOTIDE SEQUENCE [LARGE SCALE GENOMIC DNA]</scope>
    <source>
        <strain evidence="2">DSM 5631 / JCM 9629 / NBRC 100127 / Av18</strain>
    </source>
</reference>
<dbReference type="STRING" id="572546.Arcpr_0786"/>
<keyword evidence="2" id="KW-1185">Reference proteome</keyword>
<dbReference type="eggNOG" id="arCOG02696">
    <property type="taxonomic scope" value="Archaea"/>
</dbReference>
<dbReference type="Proteomes" id="UP000001901">
    <property type="component" value="Chromosome"/>
</dbReference>
<dbReference type="EMBL" id="CP001857">
    <property type="protein sequence ID" value="ADB57849.1"/>
    <property type="molecule type" value="Genomic_DNA"/>
</dbReference>
<protein>
    <recommendedName>
        <fullName evidence="3">DUF1102 domain-containing protein</fullName>
    </recommendedName>
</protein>
<evidence type="ECO:0008006" key="3">
    <source>
        <dbReference type="Google" id="ProtNLM"/>
    </source>
</evidence>
<name>D2RHS4_ARCPA</name>
<evidence type="ECO:0000313" key="2">
    <source>
        <dbReference type="Proteomes" id="UP000001901"/>
    </source>
</evidence>
<dbReference type="RefSeq" id="WP_012940185.1">
    <property type="nucleotide sequence ID" value="NC_013741.1"/>
</dbReference>